<evidence type="ECO:0000313" key="3">
    <source>
        <dbReference type="Proteomes" id="UP000432464"/>
    </source>
</evidence>
<keyword evidence="3" id="KW-1185">Reference proteome</keyword>
<organism evidence="2 3">
    <name type="scientific">Nocardia aurantiaca</name>
    <dbReference type="NCBI Taxonomy" id="2675850"/>
    <lineage>
        <taxon>Bacteria</taxon>
        <taxon>Bacillati</taxon>
        <taxon>Actinomycetota</taxon>
        <taxon>Actinomycetes</taxon>
        <taxon>Mycobacteriales</taxon>
        <taxon>Nocardiaceae</taxon>
        <taxon>Nocardia</taxon>
    </lineage>
</organism>
<gene>
    <name evidence="2" type="ORF">GLP40_28825</name>
</gene>
<dbReference type="InterPro" id="IPR037401">
    <property type="entry name" value="SnoaL-like"/>
</dbReference>
<evidence type="ECO:0000313" key="2">
    <source>
        <dbReference type="EMBL" id="MTE16747.1"/>
    </source>
</evidence>
<name>A0A6I3L4H2_9NOCA</name>
<proteinExistence type="predicted"/>
<accession>A0A6I3L4H2</accession>
<dbReference type="SUPFAM" id="SSF54427">
    <property type="entry name" value="NTF2-like"/>
    <property type="match status" value="1"/>
</dbReference>
<dbReference type="Proteomes" id="UP000432464">
    <property type="component" value="Unassembled WGS sequence"/>
</dbReference>
<sequence>MDTTVVNTMWAHPPPINGDGTMARRITSQQPASNYSEAKFAQALDRRMLKKAPPKFFCGNRSQEERVFTEDELNENARIWFREFEEQIGFYEKLGHDVHWVLDWTKKWWWAWLVRDLDAVAELCTQDVTYKDPVSFGKTMVGLQEFIDYNIAFFDAIPDWRYDPLPGQSFLQINPDGTVQMMVRYLGTGHWDGPLKVYPFDETAESLPGNGAFMQCSAVDRYYWNADGMLYRGETIWDAFEGLQGAGVFPKAGSLQFKLLMKVLEVPNTAARLRRSLTGIQ</sequence>
<dbReference type="EMBL" id="WMBB01000016">
    <property type="protein sequence ID" value="MTE16747.1"/>
    <property type="molecule type" value="Genomic_DNA"/>
</dbReference>
<dbReference type="AlphaFoldDB" id="A0A6I3L4H2"/>
<dbReference type="Pfam" id="PF12680">
    <property type="entry name" value="SnoaL_2"/>
    <property type="match status" value="1"/>
</dbReference>
<evidence type="ECO:0000259" key="1">
    <source>
        <dbReference type="Pfam" id="PF12680"/>
    </source>
</evidence>
<comment type="caution">
    <text evidence="2">The sequence shown here is derived from an EMBL/GenBank/DDBJ whole genome shotgun (WGS) entry which is preliminary data.</text>
</comment>
<dbReference type="Gene3D" id="3.10.450.50">
    <property type="match status" value="1"/>
</dbReference>
<dbReference type="InterPro" id="IPR032710">
    <property type="entry name" value="NTF2-like_dom_sf"/>
</dbReference>
<protein>
    <submittedName>
        <fullName evidence="2">Nuclear transport factor 2 family protein</fullName>
    </submittedName>
</protein>
<feature type="domain" description="SnoaL-like" evidence="1">
    <location>
        <begin position="109"/>
        <end position="164"/>
    </location>
</feature>
<reference evidence="2 3" key="1">
    <citation type="submission" date="2019-11" db="EMBL/GenBank/DDBJ databases">
        <title>Nocardia sp. nov. CT2-14 isolated from soil.</title>
        <authorList>
            <person name="Kanchanasin P."/>
            <person name="Tanasupawat S."/>
            <person name="Yuki M."/>
            <person name="Kudo T."/>
        </authorList>
    </citation>
    <scope>NUCLEOTIDE SEQUENCE [LARGE SCALE GENOMIC DNA]</scope>
    <source>
        <strain evidence="2 3">CT2-14</strain>
    </source>
</reference>